<sequence>STSVSISNNGNAVYTANVTLGGVSVRLLLDTGSSDLWVSFPDETPNTNSTGKSLTLAYAVGSASAGTIRTADLEFGGYTVSDQAFLLVTDANTFSTNIHTQGYDGVLGLGPNKGSAILDELDDNSGDTMLSRIFRNNPTDSDYISFLLPRKNDPSQNFTGQFTISEVVSEFSNITSQNEIDVETVLELLEAEQHWQALTDANRGIIGPDGEVIQYSSLVPKAPDGQLVAVFDSGFTFSQVPRAISDAIYGRVQNAVYDTDNEYWTIPCGQLLNITFNFGNTSFPISPLDTVDNNFGITNAAGKPVCIGAFQPITTAFSVLGNYDMIMGMNFLRNAYTLMDFGDWADDTDNSGHPYLQMLPITNVEAAHNAFVKERLGGNDTTGDSRWWLVPEADAKSSPVSAEEKKKLYEEMILSRWPYIFAGCFVALLLIIGLIVWRCCCRRR</sequence>
<accession>A0A0D7A7C7</accession>
<dbReference type="Pfam" id="PF00026">
    <property type="entry name" value="Asp"/>
    <property type="match status" value="1"/>
</dbReference>
<dbReference type="Gene3D" id="2.40.70.10">
    <property type="entry name" value="Acid Proteases"/>
    <property type="match status" value="2"/>
</dbReference>
<dbReference type="PANTHER" id="PTHR47966">
    <property type="entry name" value="BETA-SITE APP-CLEAVING ENZYME, ISOFORM A-RELATED"/>
    <property type="match status" value="1"/>
</dbReference>
<feature type="transmembrane region" description="Helical" evidence="4">
    <location>
        <begin position="417"/>
        <end position="437"/>
    </location>
</feature>
<dbReference type="OrthoDB" id="15189at2759"/>
<protein>
    <submittedName>
        <fullName evidence="6">Acid protease</fullName>
    </submittedName>
</protein>
<keyword evidence="2 3" id="KW-0064">Aspartyl protease</keyword>
<dbReference type="CDD" id="cd05471">
    <property type="entry name" value="pepsin_like"/>
    <property type="match status" value="1"/>
</dbReference>
<dbReference type="Proteomes" id="UP000054144">
    <property type="component" value="Unassembled WGS sequence"/>
</dbReference>
<proteinExistence type="inferred from homology"/>
<dbReference type="InterPro" id="IPR033121">
    <property type="entry name" value="PEPTIDASE_A1"/>
</dbReference>
<comment type="similarity">
    <text evidence="1 3">Belongs to the peptidase A1 family.</text>
</comment>
<reference evidence="6 7" key="1">
    <citation type="journal article" date="2015" name="Fungal Genet. Biol.">
        <title>Evolution of novel wood decay mechanisms in Agaricales revealed by the genome sequences of Fistulina hepatica and Cylindrobasidium torrendii.</title>
        <authorList>
            <person name="Floudas D."/>
            <person name="Held B.W."/>
            <person name="Riley R."/>
            <person name="Nagy L.G."/>
            <person name="Koehler G."/>
            <person name="Ransdell A.S."/>
            <person name="Younus H."/>
            <person name="Chow J."/>
            <person name="Chiniquy J."/>
            <person name="Lipzen A."/>
            <person name="Tritt A."/>
            <person name="Sun H."/>
            <person name="Haridas S."/>
            <person name="LaButti K."/>
            <person name="Ohm R.A."/>
            <person name="Kues U."/>
            <person name="Blanchette R.A."/>
            <person name="Grigoriev I.V."/>
            <person name="Minto R.E."/>
            <person name="Hibbett D.S."/>
        </authorList>
    </citation>
    <scope>NUCLEOTIDE SEQUENCE [LARGE SCALE GENOMIC DNA]</scope>
    <source>
        <strain evidence="6 7">ATCC 64428</strain>
    </source>
</reference>
<dbReference type="InterPro" id="IPR001969">
    <property type="entry name" value="Aspartic_peptidase_AS"/>
</dbReference>
<keyword evidence="3" id="KW-0378">Hydrolase</keyword>
<feature type="non-terminal residue" evidence="6">
    <location>
        <position position="444"/>
    </location>
</feature>
<keyword evidence="4" id="KW-0812">Transmembrane</keyword>
<dbReference type="InterPro" id="IPR001461">
    <property type="entry name" value="Aspartic_peptidase_A1"/>
</dbReference>
<dbReference type="GO" id="GO:0006508">
    <property type="term" value="P:proteolysis"/>
    <property type="evidence" value="ECO:0007669"/>
    <property type="project" value="UniProtKB-KW"/>
</dbReference>
<evidence type="ECO:0000256" key="1">
    <source>
        <dbReference type="ARBA" id="ARBA00007447"/>
    </source>
</evidence>
<keyword evidence="4" id="KW-1133">Transmembrane helix</keyword>
<dbReference type="PROSITE" id="PS00141">
    <property type="entry name" value="ASP_PROTEASE"/>
    <property type="match status" value="1"/>
</dbReference>
<feature type="domain" description="Peptidase A1" evidence="5">
    <location>
        <begin position="14"/>
        <end position="349"/>
    </location>
</feature>
<dbReference type="SUPFAM" id="SSF50630">
    <property type="entry name" value="Acid proteases"/>
    <property type="match status" value="1"/>
</dbReference>
<evidence type="ECO:0000256" key="2">
    <source>
        <dbReference type="ARBA" id="ARBA00022750"/>
    </source>
</evidence>
<keyword evidence="4" id="KW-0472">Membrane</keyword>
<gene>
    <name evidence="6" type="ORF">FISHEDRAFT_25808</name>
</gene>
<feature type="non-terminal residue" evidence="6">
    <location>
        <position position="1"/>
    </location>
</feature>
<evidence type="ECO:0000256" key="4">
    <source>
        <dbReference type="SAM" id="Phobius"/>
    </source>
</evidence>
<dbReference type="InterPro" id="IPR034164">
    <property type="entry name" value="Pepsin-like_dom"/>
</dbReference>
<evidence type="ECO:0000256" key="3">
    <source>
        <dbReference type="RuleBase" id="RU000454"/>
    </source>
</evidence>
<dbReference type="PRINTS" id="PR00792">
    <property type="entry name" value="PEPSIN"/>
</dbReference>
<dbReference type="PANTHER" id="PTHR47966:SF51">
    <property type="entry name" value="BETA-SITE APP-CLEAVING ENZYME, ISOFORM A-RELATED"/>
    <property type="match status" value="1"/>
</dbReference>
<keyword evidence="7" id="KW-1185">Reference proteome</keyword>
<dbReference type="PROSITE" id="PS51767">
    <property type="entry name" value="PEPTIDASE_A1"/>
    <property type="match status" value="1"/>
</dbReference>
<organism evidence="6 7">
    <name type="scientific">Fistulina hepatica ATCC 64428</name>
    <dbReference type="NCBI Taxonomy" id="1128425"/>
    <lineage>
        <taxon>Eukaryota</taxon>
        <taxon>Fungi</taxon>
        <taxon>Dikarya</taxon>
        <taxon>Basidiomycota</taxon>
        <taxon>Agaricomycotina</taxon>
        <taxon>Agaricomycetes</taxon>
        <taxon>Agaricomycetidae</taxon>
        <taxon>Agaricales</taxon>
        <taxon>Fistulinaceae</taxon>
        <taxon>Fistulina</taxon>
    </lineage>
</organism>
<dbReference type="EMBL" id="KN882024">
    <property type="protein sequence ID" value="KIY46723.1"/>
    <property type="molecule type" value="Genomic_DNA"/>
</dbReference>
<dbReference type="InterPro" id="IPR021109">
    <property type="entry name" value="Peptidase_aspartic_dom_sf"/>
</dbReference>
<evidence type="ECO:0000259" key="5">
    <source>
        <dbReference type="PROSITE" id="PS51767"/>
    </source>
</evidence>
<keyword evidence="3 6" id="KW-0645">Protease</keyword>
<dbReference type="AlphaFoldDB" id="A0A0D7A7C7"/>
<dbReference type="GO" id="GO:0004190">
    <property type="term" value="F:aspartic-type endopeptidase activity"/>
    <property type="evidence" value="ECO:0007669"/>
    <property type="project" value="UniProtKB-KW"/>
</dbReference>
<name>A0A0D7A7C7_9AGAR</name>
<evidence type="ECO:0000313" key="6">
    <source>
        <dbReference type="EMBL" id="KIY46723.1"/>
    </source>
</evidence>
<evidence type="ECO:0000313" key="7">
    <source>
        <dbReference type="Proteomes" id="UP000054144"/>
    </source>
</evidence>